<dbReference type="SUPFAM" id="SSF51735">
    <property type="entry name" value="NAD(P)-binding Rossmann-fold domains"/>
    <property type="match status" value="1"/>
</dbReference>
<organism evidence="2 3">
    <name type="scientific">Streptomyces mashuensis</name>
    <dbReference type="NCBI Taxonomy" id="33904"/>
    <lineage>
        <taxon>Bacteria</taxon>
        <taxon>Bacillati</taxon>
        <taxon>Actinomycetota</taxon>
        <taxon>Actinomycetes</taxon>
        <taxon>Kitasatosporales</taxon>
        <taxon>Streptomycetaceae</taxon>
        <taxon>Streptomyces</taxon>
    </lineage>
</organism>
<dbReference type="PANTHER" id="PTHR43162">
    <property type="match status" value="1"/>
</dbReference>
<gene>
    <name evidence="2" type="ORF">GCM10010218_51490</name>
</gene>
<accession>A0A919EED8</accession>
<dbReference type="InterPro" id="IPR016040">
    <property type="entry name" value="NAD(P)-bd_dom"/>
</dbReference>
<keyword evidence="3" id="KW-1185">Reference proteome</keyword>
<reference evidence="2" key="1">
    <citation type="journal article" date="2014" name="Int. J. Syst. Evol. Microbiol.">
        <title>Complete genome sequence of Corynebacterium casei LMG S-19264T (=DSM 44701T), isolated from a smear-ripened cheese.</title>
        <authorList>
            <consortium name="US DOE Joint Genome Institute (JGI-PGF)"/>
            <person name="Walter F."/>
            <person name="Albersmeier A."/>
            <person name="Kalinowski J."/>
            <person name="Ruckert C."/>
        </authorList>
    </citation>
    <scope>NUCLEOTIDE SEQUENCE</scope>
    <source>
        <strain evidence="2">JCM 4059</strain>
    </source>
</reference>
<dbReference type="RefSeq" id="WP_190132093.1">
    <property type="nucleotide sequence ID" value="NZ_BNBD01000013.1"/>
</dbReference>
<dbReference type="Gene3D" id="3.40.50.720">
    <property type="entry name" value="NAD(P)-binding Rossmann-like Domain"/>
    <property type="match status" value="1"/>
</dbReference>
<dbReference type="PANTHER" id="PTHR43162:SF1">
    <property type="entry name" value="PRESTALK A DIFFERENTIATION PROTEIN A"/>
    <property type="match status" value="1"/>
</dbReference>
<dbReference type="SUPFAM" id="SSF46785">
    <property type="entry name" value="Winged helix' DNA-binding domain"/>
    <property type="match status" value="1"/>
</dbReference>
<sequence length="428" mass="45009">MTILVTGARGTVAQAVVAGLHSAGVPVRAASARPAELTVPAGVDTAELGLDRPETFAPALRGVRRVFLYPEPAGIEEFVRAAEAAGVEHVVLLSSSTVTRPGAEDDPLARQSLTVERALAASGLAWTFLRPDAFTVNALAWAHALTRSLPVQLPFPDAQVASIHPRDIADVAVAALTGDSLTGRAVTLTGPESLAFREQLAVIAEVTGRPVTVQEISRAEAEQQMAAHMPAGYVASLLDLWEAACDGPADLADTTATLLGRPARTFRQWVEENSDAFAPAPEQPEPKPMPIGYWLRRADKALTDAMDALLAGHGLTRLGWQVLNVVADEAPVTDARVLEVMAVHADAPTLTAVVEKALAAGWLTRPAPGQLALTGDGRTRLAEVLARVGAFRERAAAGVSPEEYRTTMRVLERLTANAESAGAESATP</sequence>
<dbReference type="InterPro" id="IPR036291">
    <property type="entry name" value="NAD(P)-bd_dom_sf"/>
</dbReference>
<dbReference type="Pfam" id="PF13460">
    <property type="entry name" value="NAD_binding_10"/>
    <property type="match status" value="1"/>
</dbReference>
<evidence type="ECO:0000313" key="2">
    <source>
        <dbReference type="EMBL" id="GHF63788.1"/>
    </source>
</evidence>
<dbReference type="Gene3D" id="1.10.10.10">
    <property type="entry name" value="Winged helix-like DNA-binding domain superfamily/Winged helix DNA-binding domain"/>
    <property type="match status" value="1"/>
</dbReference>
<dbReference type="InterPro" id="IPR036388">
    <property type="entry name" value="WH-like_DNA-bd_sf"/>
</dbReference>
<dbReference type="AlphaFoldDB" id="A0A919EED8"/>
<dbReference type="InterPro" id="IPR051604">
    <property type="entry name" value="Ergot_Alk_Oxidoreductase"/>
</dbReference>
<dbReference type="InterPro" id="IPR036390">
    <property type="entry name" value="WH_DNA-bd_sf"/>
</dbReference>
<reference evidence="2" key="2">
    <citation type="submission" date="2020-09" db="EMBL/GenBank/DDBJ databases">
        <authorList>
            <person name="Sun Q."/>
            <person name="Ohkuma M."/>
        </authorList>
    </citation>
    <scope>NUCLEOTIDE SEQUENCE</scope>
    <source>
        <strain evidence="2">JCM 4059</strain>
    </source>
</reference>
<protein>
    <recommendedName>
        <fullName evidence="1">NAD(P)-binding domain-containing protein</fullName>
    </recommendedName>
</protein>
<proteinExistence type="predicted"/>
<dbReference type="EMBL" id="BNBD01000013">
    <property type="protein sequence ID" value="GHF63788.1"/>
    <property type="molecule type" value="Genomic_DNA"/>
</dbReference>
<evidence type="ECO:0000259" key="1">
    <source>
        <dbReference type="Pfam" id="PF13460"/>
    </source>
</evidence>
<comment type="caution">
    <text evidence="2">The sequence shown here is derived from an EMBL/GenBank/DDBJ whole genome shotgun (WGS) entry which is preliminary data.</text>
</comment>
<evidence type="ECO:0000313" key="3">
    <source>
        <dbReference type="Proteomes" id="UP000638313"/>
    </source>
</evidence>
<feature type="domain" description="NAD(P)-binding" evidence="1">
    <location>
        <begin position="7"/>
        <end position="177"/>
    </location>
</feature>
<dbReference type="Proteomes" id="UP000638313">
    <property type="component" value="Unassembled WGS sequence"/>
</dbReference>
<name>A0A919EED8_9ACTN</name>